<organism evidence="4 5">
    <name type="scientific">Lithohypha guttulata</name>
    <dbReference type="NCBI Taxonomy" id="1690604"/>
    <lineage>
        <taxon>Eukaryota</taxon>
        <taxon>Fungi</taxon>
        <taxon>Dikarya</taxon>
        <taxon>Ascomycota</taxon>
        <taxon>Pezizomycotina</taxon>
        <taxon>Eurotiomycetes</taxon>
        <taxon>Chaetothyriomycetidae</taxon>
        <taxon>Chaetothyriales</taxon>
        <taxon>Trichomeriaceae</taxon>
        <taxon>Lithohypha</taxon>
    </lineage>
</organism>
<dbReference type="Gene3D" id="3.90.25.10">
    <property type="entry name" value="UDP-galactose 4-epimerase, domain 1"/>
    <property type="match status" value="1"/>
</dbReference>
<proteinExistence type="predicted"/>
<evidence type="ECO:0000256" key="2">
    <source>
        <dbReference type="ARBA" id="ARBA00023002"/>
    </source>
</evidence>
<protein>
    <recommendedName>
        <fullName evidence="3">NmrA-like domain-containing protein</fullName>
    </recommendedName>
</protein>
<sequence length="321" mass="35080">MPSNQIRNVAIVGATGRQGKHIIEHLLTAGKHTLTAITREDSSATPVPGVKVAKVNYDNQDSLVSALKGQDALIITMSVTAPPDTSEKLIRAAAKAEVPWILPDEWGIDGTNEQYGKDCFLGPPKKAVRDLIEELAVSSWVAIACGFWYQYSLGTSKDLCGFDFQKREITFYDDGTTKINMSTWEQVARAVTALLSMDVAELDARFKNKFAYVSSFCISQKDIFESVKRVTGTSDGGWKIEYQPSSERVAEGMKAMQEGEGGPFAGFAKMLYGRSFYPNGDGNFEAKHGLVNELLGLPKDDLDECTKGAIELSNNIAKEGK</sequence>
<feature type="domain" description="NmrA-like" evidence="3">
    <location>
        <begin position="8"/>
        <end position="233"/>
    </location>
</feature>
<dbReference type="PANTHER" id="PTHR47706:SF7">
    <property type="entry name" value="CIPA-LIKE, PUTATIVE (AFU_ORTHOLOGUE AFUA_1G01630)-RELATED"/>
    <property type="match status" value="1"/>
</dbReference>
<dbReference type="PANTHER" id="PTHR47706">
    <property type="entry name" value="NMRA-LIKE FAMILY PROTEIN"/>
    <property type="match status" value="1"/>
</dbReference>
<name>A0ABR0KD71_9EURO</name>
<evidence type="ECO:0000313" key="5">
    <source>
        <dbReference type="Proteomes" id="UP001345013"/>
    </source>
</evidence>
<dbReference type="EMBL" id="JAVRRG010000039">
    <property type="protein sequence ID" value="KAK5093785.1"/>
    <property type="molecule type" value="Genomic_DNA"/>
</dbReference>
<dbReference type="Proteomes" id="UP001345013">
    <property type="component" value="Unassembled WGS sequence"/>
</dbReference>
<keyword evidence="2" id="KW-0560">Oxidoreductase</keyword>
<gene>
    <name evidence="4" type="ORF">LTR24_003980</name>
</gene>
<keyword evidence="5" id="KW-1185">Reference proteome</keyword>
<evidence type="ECO:0000259" key="3">
    <source>
        <dbReference type="Pfam" id="PF05368"/>
    </source>
</evidence>
<dbReference type="InterPro" id="IPR036291">
    <property type="entry name" value="NAD(P)-bd_dom_sf"/>
</dbReference>
<dbReference type="Pfam" id="PF05368">
    <property type="entry name" value="NmrA"/>
    <property type="match status" value="1"/>
</dbReference>
<keyword evidence="1" id="KW-0521">NADP</keyword>
<comment type="caution">
    <text evidence="4">The sequence shown here is derived from an EMBL/GenBank/DDBJ whole genome shotgun (WGS) entry which is preliminary data.</text>
</comment>
<dbReference type="SUPFAM" id="SSF51735">
    <property type="entry name" value="NAD(P)-binding Rossmann-fold domains"/>
    <property type="match status" value="1"/>
</dbReference>
<dbReference type="CDD" id="cd05259">
    <property type="entry name" value="PCBER_SDR_a"/>
    <property type="match status" value="1"/>
</dbReference>
<dbReference type="InterPro" id="IPR008030">
    <property type="entry name" value="NmrA-like"/>
</dbReference>
<dbReference type="InterPro" id="IPR051609">
    <property type="entry name" value="NmrA/Isoflavone_reductase-like"/>
</dbReference>
<evidence type="ECO:0000256" key="1">
    <source>
        <dbReference type="ARBA" id="ARBA00022857"/>
    </source>
</evidence>
<evidence type="ECO:0000313" key="4">
    <source>
        <dbReference type="EMBL" id="KAK5093785.1"/>
    </source>
</evidence>
<reference evidence="4 5" key="1">
    <citation type="submission" date="2023-08" db="EMBL/GenBank/DDBJ databases">
        <title>Black Yeasts Isolated from many extreme environments.</title>
        <authorList>
            <person name="Coleine C."/>
            <person name="Stajich J.E."/>
            <person name="Selbmann L."/>
        </authorList>
    </citation>
    <scope>NUCLEOTIDE SEQUENCE [LARGE SCALE GENOMIC DNA]</scope>
    <source>
        <strain evidence="4 5">CCFEE 5885</strain>
    </source>
</reference>
<dbReference type="InterPro" id="IPR045312">
    <property type="entry name" value="PCBER-like"/>
</dbReference>
<accession>A0ABR0KD71</accession>
<dbReference type="Gene3D" id="3.40.50.720">
    <property type="entry name" value="NAD(P)-binding Rossmann-like Domain"/>
    <property type="match status" value="1"/>
</dbReference>